<keyword evidence="4" id="KW-0443">Lipid metabolism</keyword>
<dbReference type="GO" id="GO:0005739">
    <property type="term" value="C:mitochondrion"/>
    <property type="evidence" value="ECO:0007669"/>
    <property type="project" value="UniProtKB-SubCell"/>
</dbReference>
<organism evidence="8 9">
    <name type="scientific">Heterodera schachtii</name>
    <name type="common">Sugarbeet cyst nematode worm</name>
    <name type="synonym">Tylenchus schachtii</name>
    <dbReference type="NCBI Taxonomy" id="97005"/>
    <lineage>
        <taxon>Eukaryota</taxon>
        <taxon>Metazoa</taxon>
        <taxon>Ecdysozoa</taxon>
        <taxon>Nematoda</taxon>
        <taxon>Chromadorea</taxon>
        <taxon>Rhabditida</taxon>
        <taxon>Tylenchina</taxon>
        <taxon>Tylenchomorpha</taxon>
        <taxon>Tylenchoidea</taxon>
        <taxon>Heteroderidae</taxon>
        <taxon>Heteroderinae</taxon>
        <taxon>Heterodera</taxon>
    </lineage>
</organism>
<evidence type="ECO:0000256" key="2">
    <source>
        <dbReference type="ARBA" id="ARBA00022832"/>
    </source>
</evidence>
<evidence type="ECO:0000256" key="5">
    <source>
        <dbReference type="ARBA" id="ARBA00023128"/>
    </source>
</evidence>
<dbReference type="EMBL" id="JBICCN010000355">
    <property type="protein sequence ID" value="KAL3075126.1"/>
    <property type="molecule type" value="Genomic_DNA"/>
</dbReference>
<evidence type="ECO:0000256" key="6">
    <source>
        <dbReference type="ARBA" id="ARBA00037410"/>
    </source>
</evidence>
<name>A0ABD2I774_HETSC</name>
<keyword evidence="5" id="KW-0496">Mitochondrion</keyword>
<dbReference type="Gene3D" id="3.90.226.10">
    <property type="entry name" value="2-enoyl-CoA Hydratase, Chain A, domain 1"/>
    <property type="match status" value="1"/>
</dbReference>
<reference evidence="8 9" key="1">
    <citation type="submission" date="2024-10" db="EMBL/GenBank/DDBJ databases">
        <authorList>
            <person name="Kim D."/>
        </authorList>
    </citation>
    <scope>NUCLEOTIDE SEQUENCE [LARGE SCALE GENOMIC DNA]</scope>
    <source>
        <strain evidence="8">Taebaek</strain>
    </source>
</reference>
<dbReference type="InterPro" id="IPR052377">
    <property type="entry name" value="Mitochondrial_ECH-domain"/>
</dbReference>
<dbReference type="Gene3D" id="1.10.12.10">
    <property type="entry name" value="Lyase 2-enoyl-coa Hydratase, Chain A, domain 2"/>
    <property type="match status" value="1"/>
</dbReference>
<dbReference type="Pfam" id="PF00378">
    <property type="entry name" value="ECH_1"/>
    <property type="match status" value="1"/>
</dbReference>
<protein>
    <recommendedName>
        <fullName evidence="7">Enoyl-CoA hydratase domain-containing protein 3, mitochondrial</fullName>
    </recommendedName>
</protein>
<proteinExistence type="predicted"/>
<accession>A0ABD2I774</accession>
<evidence type="ECO:0000313" key="9">
    <source>
        <dbReference type="Proteomes" id="UP001620645"/>
    </source>
</evidence>
<dbReference type="InterPro" id="IPR029045">
    <property type="entry name" value="ClpP/crotonase-like_dom_sf"/>
</dbReference>
<dbReference type="PANTHER" id="PTHR43602">
    <property type="match status" value="1"/>
</dbReference>
<dbReference type="CDD" id="cd06558">
    <property type="entry name" value="crotonase-like"/>
    <property type="match status" value="1"/>
</dbReference>
<evidence type="ECO:0000256" key="7">
    <source>
        <dbReference type="ARBA" id="ARBA00040545"/>
    </source>
</evidence>
<gene>
    <name evidence="8" type="ORF">niasHS_013349</name>
</gene>
<dbReference type="GO" id="GO:0006631">
    <property type="term" value="P:fatty acid metabolic process"/>
    <property type="evidence" value="ECO:0007669"/>
    <property type="project" value="UniProtKB-KW"/>
</dbReference>
<evidence type="ECO:0000256" key="3">
    <source>
        <dbReference type="ARBA" id="ARBA00022946"/>
    </source>
</evidence>
<comment type="function">
    <text evidence="6">May play a role in fatty acid biosynthesis and insulin sensitivity.</text>
</comment>
<evidence type="ECO:0000313" key="8">
    <source>
        <dbReference type="EMBL" id="KAL3075126.1"/>
    </source>
</evidence>
<sequence length="396" mass="43632">MSQAFGHQLLFRFHRPALFSLSSSSKFCPLFRATAAAFATDGAATKQQQSTATAAQHQHQQHVQKVEQQQQQPSTTKTEWHLGNRVARLVMDDKRVNSLSLSAMEMLHDTLRELDARPEVRAVILAASGPAYSGGHHLPELTAESGTEMHHKVFNKCLELMTFIRQMQLPVIAEVDGLVAAAGTQLVAACDIVIASGRASFNVAGVKLGLFCATPAVPLSRNLPPKIALDMLLTGRCLEANIAHKFGLVSRLVGTAELRRETLAAAQHICDNSRAVVGMGKAFFYAQLEQNEHDAYRQATATMCDNLKWRDAQEGISAFFTRPRRQPQWTHTDQKRPAIGLSYHPPLPPGYCATMDRGGQQMFVCDFRVTHPAQNFTQFIIGTFPLIDFGRIGTAD</sequence>
<dbReference type="SUPFAM" id="SSF52096">
    <property type="entry name" value="ClpP/crotonase"/>
    <property type="match status" value="1"/>
</dbReference>
<dbReference type="AlphaFoldDB" id="A0ABD2I774"/>
<comment type="subcellular location">
    <subcellularLocation>
        <location evidence="1">Mitochondrion</location>
    </subcellularLocation>
</comment>
<comment type="caution">
    <text evidence="8">The sequence shown here is derived from an EMBL/GenBank/DDBJ whole genome shotgun (WGS) entry which is preliminary data.</text>
</comment>
<evidence type="ECO:0000256" key="4">
    <source>
        <dbReference type="ARBA" id="ARBA00023098"/>
    </source>
</evidence>
<evidence type="ECO:0000256" key="1">
    <source>
        <dbReference type="ARBA" id="ARBA00004173"/>
    </source>
</evidence>
<keyword evidence="2" id="KW-0276">Fatty acid metabolism</keyword>
<dbReference type="InterPro" id="IPR014748">
    <property type="entry name" value="Enoyl-CoA_hydra_C"/>
</dbReference>
<keyword evidence="3" id="KW-0809">Transit peptide</keyword>
<keyword evidence="9" id="KW-1185">Reference proteome</keyword>
<dbReference type="PANTHER" id="PTHR43602:SF1">
    <property type="entry name" value="ENOYL-COA HYDRATASE DOMAIN-CONTAINING PROTEIN 3, MITOCHONDRIAL"/>
    <property type="match status" value="1"/>
</dbReference>
<dbReference type="Proteomes" id="UP001620645">
    <property type="component" value="Unassembled WGS sequence"/>
</dbReference>
<dbReference type="InterPro" id="IPR001753">
    <property type="entry name" value="Enoyl-CoA_hydra/iso"/>
</dbReference>